<evidence type="ECO:0000313" key="2">
    <source>
        <dbReference type="EMBL" id="SFK16845.1"/>
    </source>
</evidence>
<gene>
    <name evidence="2" type="ORF">SAMN04487936_108106</name>
</gene>
<name>A0A1I3XBC1_HALDA</name>
<dbReference type="EMBL" id="FOSB01000008">
    <property type="protein sequence ID" value="SFK16845.1"/>
    <property type="molecule type" value="Genomic_DNA"/>
</dbReference>
<feature type="transmembrane region" description="Helical" evidence="1">
    <location>
        <begin position="91"/>
        <end position="112"/>
    </location>
</feature>
<reference evidence="3" key="1">
    <citation type="submission" date="2016-10" db="EMBL/GenBank/DDBJ databases">
        <authorList>
            <person name="Varghese N."/>
            <person name="Submissions S."/>
        </authorList>
    </citation>
    <scope>NUCLEOTIDE SEQUENCE [LARGE SCALE GENOMIC DNA]</scope>
    <source>
        <strain evidence="3">CGMCC 1.3704</strain>
    </source>
</reference>
<feature type="transmembrane region" description="Helical" evidence="1">
    <location>
        <begin position="274"/>
        <end position="298"/>
    </location>
</feature>
<evidence type="ECO:0000256" key="1">
    <source>
        <dbReference type="SAM" id="Phobius"/>
    </source>
</evidence>
<protein>
    <recommendedName>
        <fullName evidence="4">DUF3100 domain-containing protein</fullName>
    </recommendedName>
</protein>
<dbReference type="Proteomes" id="UP000183557">
    <property type="component" value="Unassembled WGS sequence"/>
</dbReference>
<accession>A0A1I3XBC1</accession>
<dbReference type="Pfam" id="PF11299">
    <property type="entry name" value="DUF3100"/>
    <property type="match status" value="1"/>
</dbReference>
<feature type="transmembrane region" description="Helical" evidence="1">
    <location>
        <begin position="242"/>
        <end position="267"/>
    </location>
</feature>
<proteinExistence type="predicted"/>
<feature type="transmembrane region" description="Helical" evidence="1">
    <location>
        <begin position="124"/>
        <end position="147"/>
    </location>
</feature>
<dbReference type="AlphaFoldDB" id="A0A1I3XBC1"/>
<feature type="transmembrane region" description="Helical" evidence="1">
    <location>
        <begin position="64"/>
        <end position="85"/>
    </location>
</feature>
<organism evidence="2 3">
    <name type="scientific">Halobacillus dabanensis</name>
    <dbReference type="NCBI Taxonomy" id="240302"/>
    <lineage>
        <taxon>Bacteria</taxon>
        <taxon>Bacillati</taxon>
        <taxon>Bacillota</taxon>
        <taxon>Bacilli</taxon>
        <taxon>Bacillales</taxon>
        <taxon>Bacillaceae</taxon>
        <taxon>Halobacillus</taxon>
    </lineage>
</organism>
<keyword evidence="1" id="KW-1133">Transmembrane helix</keyword>
<keyword evidence="1" id="KW-0472">Membrane</keyword>
<keyword evidence="3" id="KW-1185">Reference proteome</keyword>
<evidence type="ECO:0008006" key="4">
    <source>
        <dbReference type="Google" id="ProtNLM"/>
    </source>
</evidence>
<dbReference type="InterPro" id="IPR021450">
    <property type="entry name" value="DUF3100"/>
</dbReference>
<feature type="transmembrane region" description="Helical" evidence="1">
    <location>
        <begin position="33"/>
        <end position="52"/>
    </location>
</feature>
<evidence type="ECO:0000313" key="3">
    <source>
        <dbReference type="Proteomes" id="UP000183557"/>
    </source>
</evidence>
<feature type="transmembrane region" description="Helical" evidence="1">
    <location>
        <begin position="159"/>
        <end position="177"/>
    </location>
</feature>
<dbReference type="STRING" id="240302.BN982_01163"/>
<feature type="transmembrane region" description="Helical" evidence="1">
    <location>
        <begin position="213"/>
        <end position="236"/>
    </location>
</feature>
<dbReference type="eggNOG" id="ENOG502Z7NA">
    <property type="taxonomic scope" value="Bacteria"/>
</dbReference>
<sequence length="322" mass="34758">MTSPWDGLFDYNIEGKQRLKVDSRKLSKIDLEIRFQNIIIIGIILLCKGGHIMKQQLTNIWKDWRLHTVVLIIVLLTEVIGTHSFNVGPGVVLLLPMLYAIIIGLALFFTPVIKEKQSKNAEPLIVLGVTILIAKIGVIIGPSLPQIIEAGPALLLQEFGNLGTILIALPVAIMLGLKRESIGMTHSVAREPNVGLIMDKYGFNSPEGRGVMAIYIFGTVFGAVFMGLISGFLATWTPLDPLSFAMASGIGSGSMMAAASGSLVAAYPAMENDILAFAGASNLLSLSTGLYMSIFIGLPLTEKLYDLMTKKRNQKTKVSKGA</sequence>
<keyword evidence="1" id="KW-0812">Transmembrane</keyword>